<organism evidence="3 4">
    <name type="scientific">Tessaracoccus rhinocerotis</name>
    <dbReference type="NCBI Taxonomy" id="1689449"/>
    <lineage>
        <taxon>Bacteria</taxon>
        <taxon>Bacillati</taxon>
        <taxon>Actinomycetota</taxon>
        <taxon>Actinomycetes</taxon>
        <taxon>Propionibacteriales</taxon>
        <taxon>Propionibacteriaceae</taxon>
        <taxon>Tessaracoccus</taxon>
    </lineage>
</organism>
<evidence type="ECO:0000313" key="3">
    <source>
        <dbReference type="EMBL" id="TRY18559.1"/>
    </source>
</evidence>
<dbReference type="EMBL" id="VKKG01000002">
    <property type="protein sequence ID" value="TRY18559.1"/>
    <property type="molecule type" value="Genomic_DNA"/>
</dbReference>
<evidence type="ECO:0000256" key="1">
    <source>
        <dbReference type="SAM" id="MobiDB-lite"/>
    </source>
</evidence>
<protein>
    <submittedName>
        <fullName evidence="3">DUF5107 domain-containing protein</fullName>
    </submittedName>
</protein>
<dbReference type="RefSeq" id="WP_143937455.1">
    <property type="nucleotide sequence ID" value="NZ_VKKG01000002.1"/>
</dbReference>
<gene>
    <name evidence="3" type="ORF">FOJ82_05370</name>
</gene>
<accession>A0A553K1J0</accession>
<evidence type="ECO:0000259" key="2">
    <source>
        <dbReference type="Pfam" id="PF17128"/>
    </source>
</evidence>
<evidence type="ECO:0000313" key="4">
    <source>
        <dbReference type="Proteomes" id="UP000317638"/>
    </source>
</evidence>
<feature type="region of interest" description="Disordered" evidence="1">
    <location>
        <begin position="1"/>
        <end position="26"/>
    </location>
</feature>
<reference evidence="3 4" key="1">
    <citation type="submission" date="2019-07" db="EMBL/GenBank/DDBJ databases">
        <authorList>
            <person name="Zhou L.-Y."/>
        </authorList>
    </citation>
    <scope>NUCLEOTIDE SEQUENCE [LARGE SCALE GENOMIC DNA]</scope>
    <source>
        <strain evidence="3 4">YIM 101269</strain>
    </source>
</reference>
<proteinExistence type="predicted"/>
<dbReference type="AlphaFoldDB" id="A0A553K1J0"/>
<dbReference type="OrthoDB" id="174931at2"/>
<dbReference type="Proteomes" id="UP000317638">
    <property type="component" value="Unassembled WGS sequence"/>
</dbReference>
<sequence>MSTNSRDALRPSADPRPAPEAPTGATITRRTVTIPAADVGPEGLPLLRLQHETSITDADRELLGEQPGRRLVERPTCMLPYRAQDRYGRTVTERAFDTVELANEHLRATFLPELGGRLWSLVDLASGRDLLFQPDAIWFGNLALRDAWFAGGIEWNLGITGHWGLTASPVGAGIVEVDGQQILRMWAFERLTSLVWRLEAWLPAGSRHLYTSARIANHHSYAVPFYWWSNAAVPLADGARVLTEATSSFHNDYEDRLIRIGHPDTGRDVDSSAPLKAPRAADYFFDTARAGGEPAATPWVAIRDDEGPGTLLASTSELRGKKQFVWGNTRGGHRWQSWLNGEGRYLELQSGYARTQKEHIALEPGQRVSWVEAFGAVTGERPEDYEAEVRAVAAQLPERGLERAREVFDAAADIAPEVWRNADGWGRVEVEAGHLPADPAVPFCAELDPEQAAWVAVAGGAEPEPLLAGSPQVGPEWLGHVERASDGWLKELLLGYCAWADGEPSSAVAHWEASVAAEPNAAALHCLAAVTEDGWDSFDYAERAWEARPEDDNLLIDYLTRARSVPSLVLRVIDRLPPERQQLPRVQLALANALVAEGRLVSARAVIDELVLPNLRETSNELEDLWRSYTTAAGTLDPLPEHLDFRMF</sequence>
<keyword evidence="4" id="KW-1185">Reference proteome</keyword>
<comment type="caution">
    <text evidence="3">The sequence shown here is derived from an EMBL/GenBank/DDBJ whole genome shotgun (WGS) entry which is preliminary data.</text>
</comment>
<name>A0A553K1J0_9ACTN</name>
<dbReference type="Pfam" id="PF17128">
    <property type="entry name" value="DUF5107"/>
    <property type="match status" value="1"/>
</dbReference>
<dbReference type="InterPro" id="IPR033396">
    <property type="entry name" value="DUF5107"/>
</dbReference>
<feature type="domain" description="DUF5107" evidence="2">
    <location>
        <begin position="76"/>
        <end position="358"/>
    </location>
</feature>